<dbReference type="SMART" id="SM00822">
    <property type="entry name" value="PKS_KR"/>
    <property type="match status" value="1"/>
</dbReference>
<protein>
    <submittedName>
        <fullName evidence="5">SDR family NAD(P)-dependent oxidoreductase</fullName>
    </submittedName>
</protein>
<dbReference type="PROSITE" id="PS00061">
    <property type="entry name" value="ADH_SHORT"/>
    <property type="match status" value="1"/>
</dbReference>
<sequence>MTIRFDGQVAIVTGAGNGLGRSHALALAARGARVLVNDLGGATDGSGGSLSSAEQVVEEIRAAGGEALVNGANVADNNEVEAMVQQALDAWGRVDILINNAGILRDSTFSKGSLDDFWKVVDVHLKGTVNCTKAVWDVMREQGYGRIILTASASGLYGNFGQSNYGTAKAAMIGLMNVLHLEGARNNIRVNILAPTAATRMTEGLIPEPVLPLLAPEAITPGVLYMVSEEAPSRVIMGAGAGVFAVSRMYESEGLFLPEQERTPEVIAERFAEISDSTGQHELKEASQQTMRFVQKAATALGVALPKS</sequence>
<dbReference type="Pfam" id="PF00106">
    <property type="entry name" value="adh_short"/>
    <property type="match status" value="1"/>
</dbReference>
<evidence type="ECO:0000256" key="1">
    <source>
        <dbReference type="ARBA" id="ARBA00006484"/>
    </source>
</evidence>
<organism evidence="5 6">
    <name type="scientific">Aestuariirhabdus litorea</name>
    <dbReference type="NCBI Taxonomy" id="2528527"/>
    <lineage>
        <taxon>Bacteria</taxon>
        <taxon>Pseudomonadati</taxon>
        <taxon>Pseudomonadota</taxon>
        <taxon>Gammaproteobacteria</taxon>
        <taxon>Oceanospirillales</taxon>
        <taxon>Aestuariirhabdaceae</taxon>
        <taxon>Aestuariirhabdus</taxon>
    </lineage>
</organism>
<dbReference type="AlphaFoldDB" id="A0A3P3VSQ8"/>
<reference evidence="5 6" key="2">
    <citation type="submission" date="2018-12" db="EMBL/GenBank/DDBJ databases">
        <title>Simiduia agarivorans gen. nov., sp. nov., a marine, agarolytic bacterium isolated from shallow coastal water from Keelung, Taiwan.</title>
        <authorList>
            <person name="Shieh W.Y."/>
        </authorList>
    </citation>
    <scope>NUCLEOTIDE SEQUENCE [LARGE SCALE GENOMIC DNA]</scope>
    <source>
        <strain evidence="5 6">GTF-13</strain>
    </source>
</reference>
<dbReference type="SUPFAM" id="SSF51735">
    <property type="entry name" value="NAD(P)-binding Rossmann-fold domains"/>
    <property type="match status" value="1"/>
</dbReference>
<keyword evidence="6" id="KW-1185">Reference proteome</keyword>
<gene>
    <name evidence="5" type="ORF">D0544_06385</name>
</gene>
<dbReference type="Proteomes" id="UP000280792">
    <property type="component" value="Unassembled WGS sequence"/>
</dbReference>
<dbReference type="InterPro" id="IPR036291">
    <property type="entry name" value="NAD(P)-bd_dom_sf"/>
</dbReference>
<evidence type="ECO:0000313" key="6">
    <source>
        <dbReference type="Proteomes" id="UP000280792"/>
    </source>
</evidence>
<dbReference type="PANTHER" id="PTHR45024:SF2">
    <property type="entry name" value="SCP2 DOMAIN-CONTAINING PROTEIN"/>
    <property type="match status" value="1"/>
</dbReference>
<name>A0A3P3VSQ8_9GAMM</name>
<dbReference type="RefSeq" id="WP_125015156.1">
    <property type="nucleotide sequence ID" value="NZ_QWEZ01000001.1"/>
</dbReference>
<feature type="domain" description="Ketoreductase" evidence="4">
    <location>
        <begin position="8"/>
        <end position="198"/>
    </location>
</feature>
<dbReference type="PANTHER" id="PTHR45024">
    <property type="entry name" value="DEHYDROGENASES, SHORT CHAIN"/>
    <property type="match status" value="1"/>
</dbReference>
<dbReference type="Gene3D" id="3.40.50.720">
    <property type="entry name" value="NAD(P)-binding Rossmann-like Domain"/>
    <property type="match status" value="1"/>
</dbReference>
<dbReference type="InterPro" id="IPR002347">
    <property type="entry name" value="SDR_fam"/>
</dbReference>
<evidence type="ECO:0000259" key="4">
    <source>
        <dbReference type="SMART" id="SM00822"/>
    </source>
</evidence>
<dbReference type="InterPro" id="IPR051687">
    <property type="entry name" value="Peroxisomal_Beta-Oxidation"/>
</dbReference>
<evidence type="ECO:0000256" key="3">
    <source>
        <dbReference type="RuleBase" id="RU000363"/>
    </source>
</evidence>
<reference evidence="5 6" key="1">
    <citation type="submission" date="2018-08" db="EMBL/GenBank/DDBJ databases">
        <authorList>
            <person name="Khan S.A."/>
        </authorList>
    </citation>
    <scope>NUCLEOTIDE SEQUENCE [LARGE SCALE GENOMIC DNA]</scope>
    <source>
        <strain evidence="5 6">GTF-13</strain>
    </source>
</reference>
<dbReference type="PRINTS" id="PR00080">
    <property type="entry name" value="SDRFAMILY"/>
</dbReference>
<accession>A0A3P3VSQ8</accession>
<dbReference type="PRINTS" id="PR00081">
    <property type="entry name" value="GDHRDH"/>
</dbReference>
<dbReference type="GO" id="GO:0016491">
    <property type="term" value="F:oxidoreductase activity"/>
    <property type="evidence" value="ECO:0007669"/>
    <property type="project" value="UniProtKB-KW"/>
</dbReference>
<dbReference type="EMBL" id="QWEZ01000001">
    <property type="protein sequence ID" value="RRJ84726.1"/>
    <property type="molecule type" value="Genomic_DNA"/>
</dbReference>
<proteinExistence type="inferred from homology"/>
<comment type="caution">
    <text evidence="5">The sequence shown here is derived from an EMBL/GenBank/DDBJ whole genome shotgun (WGS) entry which is preliminary data.</text>
</comment>
<evidence type="ECO:0000256" key="2">
    <source>
        <dbReference type="ARBA" id="ARBA00023002"/>
    </source>
</evidence>
<keyword evidence="2" id="KW-0560">Oxidoreductase</keyword>
<comment type="similarity">
    <text evidence="1 3">Belongs to the short-chain dehydrogenases/reductases (SDR) family.</text>
</comment>
<evidence type="ECO:0000313" key="5">
    <source>
        <dbReference type="EMBL" id="RRJ84726.1"/>
    </source>
</evidence>
<dbReference type="InterPro" id="IPR020904">
    <property type="entry name" value="Sc_DH/Rdtase_CS"/>
</dbReference>
<dbReference type="InterPro" id="IPR057326">
    <property type="entry name" value="KR_dom"/>
</dbReference>